<gene>
    <name evidence="1" type="ORF">B9Z19DRAFT_1128710</name>
</gene>
<evidence type="ECO:0000313" key="2">
    <source>
        <dbReference type="Proteomes" id="UP000244722"/>
    </source>
</evidence>
<proteinExistence type="predicted"/>
<accession>A0A2T6ZNT9</accession>
<dbReference type="AlphaFoldDB" id="A0A2T6ZNT9"/>
<keyword evidence="2" id="KW-1185">Reference proteome</keyword>
<dbReference type="Proteomes" id="UP000244722">
    <property type="component" value="Unassembled WGS sequence"/>
</dbReference>
<protein>
    <submittedName>
        <fullName evidence="1">Uncharacterized protein</fullName>
    </submittedName>
</protein>
<dbReference type="SUPFAM" id="SSF48403">
    <property type="entry name" value="Ankyrin repeat"/>
    <property type="match status" value="1"/>
</dbReference>
<dbReference type="InterPro" id="IPR036770">
    <property type="entry name" value="Ankyrin_rpt-contain_sf"/>
</dbReference>
<reference evidence="1 2" key="1">
    <citation type="submission" date="2017-04" db="EMBL/GenBank/DDBJ databases">
        <title>Draft genome sequence of Tuber borchii Vittad., a whitish edible truffle.</title>
        <authorList>
            <consortium name="DOE Joint Genome Institute"/>
            <person name="Murat C."/>
            <person name="Kuo A."/>
            <person name="Barry K.W."/>
            <person name="Clum A."/>
            <person name="Dockter R.B."/>
            <person name="Fauchery L."/>
            <person name="Iotti M."/>
            <person name="Kohler A."/>
            <person name="Labutti K."/>
            <person name="Lindquist E.A."/>
            <person name="Lipzen A."/>
            <person name="Ohm R.A."/>
            <person name="Wang M."/>
            <person name="Grigoriev I.V."/>
            <person name="Zambonelli A."/>
            <person name="Martin F.M."/>
        </authorList>
    </citation>
    <scope>NUCLEOTIDE SEQUENCE [LARGE SCALE GENOMIC DNA]</scope>
    <source>
        <strain evidence="1 2">Tbo3840</strain>
    </source>
</reference>
<dbReference type="OrthoDB" id="341259at2759"/>
<name>A0A2T6ZNT9_TUBBO</name>
<evidence type="ECO:0000313" key="1">
    <source>
        <dbReference type="EMBL" id="PUU77137.1"/>
    </source>
</evidence>
<dbReference type="EMBL" id="NESQ01000162">
    <property type="protein sequence ID" value="PUU77137.1"/>
    <property type="molecule type" value="Genomic_DNA"/>
</dbReference>
<organism evidence="1 2">
    <name type="scientific">Tuber borchii</name>
    <name type="common">White truffle</name>
    <dbReference type="NCBI Taxonomy" id="42251"/>
    <lineage>
        <taxon>Eukaryota</taxon>
        <taxon>Fungi</taxon>
        <taxon>Dikarya</taxon>
        <taxon>Ascomycota</taxon>
        <taxon>Pezizomycotina</taxon>
        <taxon>Pezizomycetes</taxon>
        <taxon>Pezizales</taxon>
        <taxon>Tuberaceae</taxon>
        <taxon>Tuber</taxon>
    </lineage>
</organism>
<sequence length="85" mass="9497">MSTFVLKPYRYPVSHNRSNPASILGLDFGPGIYCAFMYLHTKGNEGRTPLSWAVINGREGIVEPLLEQKSVTPEIMDNEGRTLLT</sequence>
<comment type="caution">
    <text evidence="1">The sequence shown here is derived from an EMBL/GenBank/DDBJ whole genome shotgun (WGS) entry which is preliminary data.</text>
</comment>
<dbReference type="Gene3D" id="1.25.40.20">
    <property type="entry name" value="Ankyrin repeat-containing domain"/>
    <property type="match status" value="1"/>
</dbReference>